<organism evidence="3 4">
    <name type="scientific">Anabaena subtropica FACHB-260</name>
    <dbReference type="NCBI Taxonomy" id="2692884"/>
    <lineage>
        <taxon>Bacteria</taxon>
        <taxon>Bacillati</taxon>
        <taxon>Cyanobacteriota</taxon>
        <taxon>Cyanophyceae</taxon>
        <taxon>Nostocales</taxon>
        <taxon>Nostocaceae</taxon>
        <taxon>Anabaena</taxon>
    </lineage>
</organism>
<comment type="caution">
    <text evidence="3">The sequence shown here is derived from an EMBL/GenBank/DDBJ whole genome shotgun (WGS) entry which is preliminary data.</text>
</comment>
<feature type="coiled-coil region" evidence="1">
    <location>
        <begin position="48"/>
        <end position="75"/>
    </location>
</feature>
<dbReference type="InterPro" id="IPR002145">
    <property type="entry name" value="CopG"/>
</dbReference>
<accession>A0ABR8CQR1</accession>
<evidence type="ECO:0000259" key="2">
    <source>
        <dbReference type="Pfam" id="PF01402"/>
    </source>
</evidence>
<sequence>MGKDKAISIRLSQSMLEALDARAILEEKDRTQLIREAISLYLGLPEDENTIEDRVSSLEQSISNLNKKIQTTDNKTDLLEMRLNELSRLIAILVERLKP</sequence>
<evidence type="ECO:0000313" key="3">
    <source>
        <dbReference type="EMBL" id="MBD2345541.1"/>
    </source>
</evidence>
<feature type="domain" description="Ribbon-helix-helix protein CopG" evidence="2">
    <location>
        <begin position="5"/>
        <end position="43"/>
    </location>
</feature>
<keyword evidence="4" id="KW-1185">Reference proteome</keyword>
<dbReference type="EMBL" id="JACJRF010000026">
    <property type="protein sequence ID" value="MBD2345541.1"/>
    <property type="molecule type" value="Genomic_DNA"/>
</dbReference>
<gene>
    <name evidence="3" type="ORF">H6G18_15490</name>
</gene>
<reference evidence="3 4" key="1">
    <citation type="journal article" date="2020" name="ISME J.">
        <title>Comparative genomics reveals insights into cyanobacterial evolution and habitat adaptation.</title>
        <authorList>
            <person name="Chen M.Y."/>
            <person name="Teng W.K."/>
            <person name="Zhao L."/>
            <person name="Hu C.X."/>
            <person name="Zhou Y.K."/>
            <person name="Han B.P."/>
            <person name="Song L.R."/>
            <person name="Shu W.S."/>
        </authorList>
    </citation>
    <scope>NUCLEOTIDE SEQUENCE [LARGE SCALE GENOMIC DNA]</scope>
    <source>
        <strain evidence="3 4">FACHB-260</strain>
    </source>
</reference>
<dbReference type="InterPro" id="IPR013321">
    <property type="entry name" value="Arc_rbn_hlx_hlx"/>
</dbReference>
<evidence type="ECO:0000313" key="4">
    <source>
        <dbReference type="Proteomes" id="UP000607281"/>
    </source>
</evidence>
<dbReference type="Pfam" id="PF01402">
    <property type="entry name" value="RHH_1"/>
    <property type="match status" value="1"/>
</dbReference>
<dbReference type="Proteomes" id="UP000607281">
    <property type="component" value="Unassembled WGS sequence"/>
</dbReference>
<evidence type="ECO:0000256" key="1">
    <source>
        <dbReference type="SAM" id="Coils"/>
    </source>
</evidence>
<keyword evidence="1" id="KW-0175">Coiled coil</keyword>
<dbReference type="Gene3D" id="1.10.1220.10">
    <property type="entry name" value="Met repressor-like"/>
    <property type="match status" value="1"/>
</dbReference>
<name>A0ABR8CQR1_9NOST</name>
<protein>
    <submittedName>
        <fullName evidence="3">Ribbon-helix-helix protein, CopG family</fullName>
    </submittedName>
</protein>
<proteinExistence type="predicted"/>